<dbReference type="EC" id="3.2.2.6" evidence="1"/>
<dbReference type="Pfam" id="PF13855">
    <property type="entry name" value="LRR_8"/>
    <property type="match status" value="1"/>
</dbReference>
<dbReference type="InterPro" id="IPR001611">
    <property type="entry name" value="Leu-rich_rpt"/>
</dbReference>
<dbReference type="PANTHER" id="PTHR11017">
    <property type="entry name" value="LEUCINE-RICH REPEAT-CONTAINING PROTEIN"/>
    <property type="match status" value="1"/>
</dbReference>
<dbReference type="PANTHER" id="PTHR11017:SF573">
    <property type="entry name" value="ADP-RIBOSYL CYCLASE_CYCLIC ADP-RIBOSE HYDROLASE"/>
    <property type="match status" value="1"/>
</dbReference>
<dbReference type="Gene3D" id="1.10.8.430">
    <property type="entry name" value="Helical domain of apoptotic protease-activating factors"/>
    <property type="match status" value="1"/>
</dbReference>
<evidence type="ECO:0000256" key="3">
    <source>
        <dbReference type="ARBA" id="ARBA00022737"/>
    </source>
</evidence>
<dbReference type="InterPro" id="IPR003593">
    <property type="entry name" value="AAA+_ATPase"/>
</dbReference>
<keyword evidence="5" id="KW-0520">NAD</keyword>
<comment type="catalytic activity">
    <reaction evidence="6">
        <text>NAD(+) + H2O = ADP-D-ribose + nicotinamide + H(+)</text>
        <dbReference type="Rhea" id="RHEA:16301"/>
        <dbReference type="ChEBI" id="CHEBI:15377"/>
        <dbReference type="ChEBI" id="CHEBI:15378"/>
        <dbReference type="ChEBI" id="CHEBI:17154"/>
        <dbReference type="ChEBI" id="CHEBI:57540"/>
        <dbReference type="ChEBI" id="CHEBI:57967"/>
        <dbReference type="EC" id="3.2.2.6"/>
    </reaction>
    <physiologicalReaction direction="left-to-right" evidence="6">
        <dbReference type="Rhea" id="RHEA:16302"/>
    </physiologicalReaction>
</comment>
<dbReference type="GO" id="GO:0061809">
    <property type="term" value="F:NAD+ nucleosidase activity, cyclic ADP-ribose generating"/>
    <property type="evidence" value="ECO:0007669"/>
    <property type="project" value="UniProtKB-EC"/>
</dbReference>
<feature type="domain" description="TIR" evidence="8">
    <location>
        <begin position="26"/>
        <end position="193"/>
    </location>
</feature>
<evidence type="ECO:0000256" key="4">
    <source>
        <dbReference type="ARBA" id="ARBA00022801"/>
    </source>
</evidence>
<evidence type="ECO:0000256" key="5">
    <source>
        <dbReference type="ARBA" id="ARBA00023027"/>
    </source>
</evidence>
<dbReference type="PROSITE" id="PS50104">
    <property type="entry name" value="TIR"/>
    <property type="match status" value="1"/>
</dbReference>
<dbReference type="InterPro" id="IPR058192">
    <property type="entry name" value="WHD_ROQ1-like"/>
</dbReference>
<dbReference type="GO" id="GO:0006952">
    <property type="term" value="P:defense response"/>
    <property type="evidence" value="ECO:0007669"/>
    <property type="project" value="InterPro"/>
</dbReference>
<sequence length="1310" mass="149990">MFSSFSFSSFSSSSSSSSSSSPKEHYYYDVFLSFRGEDTRSNFTGYLLEALRQKGFHTFFDDDKLERGKEISPVLLKAIEDSHCSVVVLSENYASSSWCLTELAAIVECQGSSGNVLPIFYHVDPGHVRDHKGSYGEALKKHEQDAKHNTEEVQIWRNALKTVGNISGWHVARNTTSEAEFIKDFTAQLSRKLADVGSLNISQVLFGMDSRLQKFRSCIGSPLSDTVQLIGICGMGGIGKTTLAKVYYNQIFYKFDGSSFLANVRETCEKKENGLEYLQTQLLSNILKDKSIEIEDVDRGIDMIGRRLRYKKVLIVLDDVNKLDQLEALANLNHYRFGSGSLIIVTTRDERLLRSIGMSIVYRAEELDPSEALQLFCWKAFKSINPPEGYNKLCKQVIEYAKGLPLALVVLGSFLSGKRRNDWESALKRLGKYQRKEIVEVLKISFDDLEEIDQYIFLDIACFFNEYDKYHVIEILDSFGFDSEYGISNLIEKSLLSIQYNKLNMHDLLQEMGKEIVRNESRNEPGRRSRIWDVADLDHVLENETGTEKVEAIVTSAEGSRKLNSLSRIWNEVDVFGILENEMGTEEYESLILCLVRTRKLRFEALSPMKNLRLLMILGSYFLYENDSLTPHLEYLSNELRWLQWDSFPYKDFPSSFRPFGLVHLKLFNSSIEKLWSSHVKPLRNLKIINLSNSLNFTKFEDFRVVPNLERLILEGCIKLSEIHHSIASLEKLTLLNLESCTSLKKFPKRIKAMNSLEILNLYFCRELCELPEDCGRLKSLKEVDVRESGISHLPSSIFLNENLKVLCDEEVANLSLRKSIMNLPSGDCFLPDNLCFLRQLDLSDCNLLDEAFPKHFGELVSLKALDLSKNPFSVLPSHISRLSKLKYLNLMHCKFLRYVGPDQLPSGLETIRVDYCTSLKAFLNPLEPCHLRCSAYCVDCIGLVTRQGGEMMALTSLKRYIQDPIHPTLSFGIVIPGNEIPAWFNRQYSSWSYISIKLDPNRNNNKWMGFALCLCFGAFPSKVEFSCLVTVGGKSEHSNSVRTRIYSRSSNHLWLSYLPRGCFFPDGLDCHDEVEFSFDANYKPCCGPCGVRVVYEEDIEELKQITTSYSNKSTDDHDQEDVHHSPSNRDELELIMRHEGHLIQDCTCPNIRYDIVVLRSKVPTWFKQSSGPSISRKLYPNWCNNEWMGFALCVRFAANSSSHKLFCEISFKGSDVLKVSTDGVTEPGSSDHLWLLYLPREYFPRDWLQNTSGNIEFSFYSKTLFNGNSCCTKCGLRLVYLKDKQNLNQIISKCISESQNQEDDHFERW</sequence>
<dbReference type="InterPro" id="IPR045344">
    <property type="entry name" value="C-JID"/>
</dbReference>
<dbReference type="Gene3D" id="3.40.50.300">
    <property type="entry name" value="P-loop containing nucleotide triphosphate hydrolases"/>
    <property type="match status" value="1"/>
</dbReference>
<gene>
    <name evidence="9" type="ORF">FNV43_RR20405</name>
</gene>
<dbReference type="SMART" id="SM00369">
    <property type="entry name" value="LRR_TYP"/>
    <property type="match status" value="2"/>
</dbReference>
<comment type="caution">
    <text evidence="9">The sequence shown here is derived from an EMBL/GenBank/DDBJ whole genome shotgun (WGS) entry which is preliminary data.</text>
</comment>
<dbReference type="InterPro" id="IPR000157">
    <property type="entry name" value="TIR_dom"/>
</dbReference>
<dbReference type="InterPro" id="IPR002182">
    <property type="entry name" value="NB-ARC"/>
</dbReference>
<feature type="region of interest" description="Disordered" evidence="7">
    <location>
        <begin position="1"/>
        <end position="23"/>
    </location>
</feature>
<dbReference type="SUPFAM" id="SSF52200">
    <property type="entry name" value="Toll/Interleukin receptor TIR domain"/>
    <property type="match status" value="1"/>
</dbReference>
<keyword evidence="10" id="KW-1185">Reference proteome</keyword>
<dbReference type="InterPro" id="IPR003591">
    <property type="entry name" value="Leu-rich_rpt_typical-subtyp"/>
</dbReference>
<keyword evidence="4" id="KW-0378">Hydrolase</keyword>
<evidence type="ECO:0000256" key="2">
    <source>
        <dbReference type="ARBA" id="ARBA00022614"/>
    </source>
</evidence>
<dbReference type="Proteomes" id="UP000796880">
    <property type="component" value="Unassembled WGS sequence"/>
</dbReference>
<evidence type="ECO:0000259" key="8">
    <source>
        <dbReference type="PROSITE" id="PS50104"/>
    </source>
</evidence>
<dbReference type="SMART" id="SM00255">
    <property type="entry name" value="TIR"/>
    <property type="match status" value="1"/>
</dbReference>
<evidence type="ECO:0000313" key="9">
    <source>
        <dbReference type="EMBL" id="KAF3437649.1"/>
    </source>
</evidence>
<dbReference type="SUPFAM" id="SSF52540">
    <property type="entry name" value="P-loop containing nucleoside triphosphate hydrolases"/>
    <property type="match status" value="1"/>
</dbReference>
<dbReference type="Pfam" id="PF00931">
    <property type="entry name" value="NB-ARC"/>
    <property type="match status" value="1"/>
</dbReference>
<dbReference type="Gene3D" id="3.80.10.10">
    <property type="entry name" value="Ribonuclease Inhibitor"/>
    <property type="match status" value="2"/>
</dbReference>
<dbReference type="EMBL" id="VOIH02000009">
    <property type="protein sequence ID" value="KAF3437649.1"/>
    <property type="molecule type" value="Genomic_DNA"/>
</dbReference>
<proteinExistence type="predicted"/>
<dbReference type="SUPFAM" id="SSF52058">
    <property type="entry name" value="L domain-like"/>
    <property type="match status" value="1"/>
</dbReference>
<dbReference type="GO" id="GO:0007165">
    <property type="term" value="P:signal transduction"/>
    <property type="evidence" value="ECO:0007669"/>
    <property type="project" value="InterPro"/>
</dbReference>
<dbReference type="Pfam" id="PF20160">
    <property type="entry name" value="C-JID"/>
    <property type="match status" value="2"/>
</dbReference>
<organism evidence="9 10">
    <name type="scientific">Rhamnella rubrinervis</name>
    <dbReference type="NCBI Taxonomy" id="2594499"/>
    <lineage>
        <taxon>Eukaryota</taxon>
        <taxon>Viridiplantae</taxon>
        <taxon>Streptophyta</taxon>
        <taxon>Embryophyta</taxon>
        <taxon>Tracheophyta</taxon>
        <taxon>Spermatophyta</taxon>
        <taxon>Magnoliopsida</taxon>
        <taxon>eudicotyledons</taxon>
        <taxon>Gunneridae</taxon>
        <taxon>Pentapetalae</taxon>
        <taxon>rosids</taxon>
        <taxon>fabids</taxon>
        <taxon>Rosales</taxon>
        <taxon>Rhamnaceae</taxon>
        <taxon>rhamnoid group</taxon>
        <taxon>Rhamneae</taxon>
        <taxon>Rhamnella</taxon>
    </lineage>
</organism>
<evidence type="ECO:0000256" key="6">
    <source>
        <dbReference type="ARBA" id="ARBA00047304"/>
    </source>
</evidence>
<protein>
    <recommendedName>
        <fullName evidence="1">ADP-ribosyl cyclase/cyclic ADP-ribose hydrolase</fullName>
        <ecNumber evidence="1">3.2.2.6</ecNumber>
    </recommendedName>
</protein>
<dbReference type="OrthoDB" id="1901675at2759"/>
<dbReference type="InterPro" id="IPR044974">
    <property type="entry name" value="Disease_R_plants"/>
</dbReference>
<keyword evidence="3" id="KW-0677">Repeat</keyword>
<keyword evidence="2" id="KW-0433">Leucine-rich repeat</keyword>
<dbReference type="InterPro" id="IPR035897">
    <property type="entry name" value="Toll_tir_struct_dom_sf"/>
</dbReference>
<dbReference type="FunFam" id="3.40.50.10140:FF:000007">
    <property type="entry name" value="Disease resistance protein (TIR-NBS-LRR class)"/>
    <property type="match status" value="1"/>
</dbReference>
<feature type="compositionally biased region" description="Low complexity" evidence="7">
    <location>
        <begin position="1"/>
        <end position="21"/>
    </location>
</feature>
<dbReference type="Gene3D" id="3.40.50.10140">
    <property type="entry name" value="Toll/interleukin-1 receptor homology (TIR) domain"/>
    <property type="match status" value="1"/>
</dbReference>
<dbReference type="InterPro" id="IPR032675">
    <property type="entry name" value="LRR_dom_sf"/>
</dbReference>
<dbReference type="Pfam" id="PF23282">
    <property type="entry name" value="WHD_ROQ1"/>
    <property type="match status" value="1"/>
</dbReference>
<dbReference type="Pfam" id="PF01582">
    <property type="entry name" value="TIR"/>
    <property type="match status" value="1"/>
</dbReference>
<dbReference type="InterPro" id="IPR027417">
    <property type="entry name" value="P-loop_NTPase"/>
</dbReference>
<name>A0A8K0GTC7_9ROSA</name>
<evidence type="ECO:0000313" key="10">
    <source>
        <dbReference type="Proteomes" id="UP000796880"/>
    </source>
</evidence>
<dbReference type="GO" id="GO:0043531">
    <property type="term" value="F:ADP binding"/>
    <property type="evidence" value="ECO:0007669"/>
    <property type="project" value="InterPro"/>
</dbReference>
<evidence type="ECO:0000256" key="7">
    <source>
        <dbReference type="SAM" id="MobiDB-lite"/>
    </source>
</evidence>
<dbReference type="InterPro" id="IPR042197">
    <property type="entry name" value="Apaf_helical"/>
</dbReference>
<reference evidence="9" key="1">
    <citation type="submission" date="2020-03" db="EMBL/GenBank/DDBJ databases">
        <title>A high-quality chromosome-level genome assembly of a woody plant with both climbing and erect habits, Rhamnella rubrinervis.</title>
        <authorList>
            <person name="Lu Z."/>
            <person name="Yang Y."/>
            <person name="Zhu X."/>
            <person name="Sun Y."/>
        </authorList>
    </citation>
    <scope>NUCLEOTIDE SEQUENCE</scope>
    <source>
        <strain evidence="9">BYM</strain>
        <tissue evidence="9">Leaf</tissue>
    </source>
</reference>
<dbReference type="SMART" id="SM00382">
    <property type="entry name" value="AAA"/>
    <property type="match status" value="1"/>
</dbReference>
<accession>A0A8K0GTC7</accession>
<dbReference type="PRINTS" id="PR00364">
    <property type="entry name" value="DISEASERSIST"/>
</dbReference>
<evidence type="ECO:0000256" key="1">
    <source>
        <dbReference type="ARBA" id="ARBA00011982"/>
    </source>
</evidence>